<dbReference type="EnsemblPlants" id="KEH34216">
    <property type="protein sequence ID" value="KEH34216"/>
    <property type="gene ID" value="MTR_3g463150"/>
</dbReference>
<reference evidence="2 4" key="2">
    <citation type="journal article" date="2014" name="BMC Genomics">
        <title>An improved genome release (version Mt4.0) for the model legume Medicago truncatula.</title>
        <authorList>
            <person name="Tang H."/>
            <person name="Krishnakumar V."/>
            <person name="Bidwell S."/>
            <person name="Rosen B."/>
            <person name="Chan A."/>
            <person name="Zhou S."/>
            <person name="Gentzbittel L."/>
            <person name="Childs K.L."/>
            <person name="Yandell M."/>
            <person name="Gundlach H."/>
            <person name="Mayer K.F."/>
            <person name="Schwartz D.C."/>
            <person name="Town C.D."/>
        </authorList>
    </citation>
    <scope>GENOME REANNOTATION</scope>
    <source>
        <strain evidence="2">A17</strain>
        <strain evidence="3 4">cv. Jemalong A17</strain>
    </source>
</reference>
<dbReference type="Proteomes" id="UP000002051">
    <property type="component" value="Chromosome 3"/>
</dbReference>
<evidence type="ECO:0000256" key="1">
    <source>
        <dbReference type="SAM" id="MobiDB-lite"/>
    </source>
</evidence>
<evidence type="ECO:0000313" key="2">
    <source>
        <dbReference type="EMBL" id="KEH34216.1"/>
    </source>
</evidence>
<dbReference type="PaxDb" id="3880-AES84264"/>
<proteinExistence type="predicted"/>
<keyword evidence="4" id="KW-1185">Reference proteome</keyword>
<reference evidence="3" key="3">
    <citation type="submission" date="2015-04" db="UniProtKB">
        <authorList>
            <consortium name="EnsemblPlants"/>
        </authorList>
    </citation>
    <scope>IDENTIFICATION</scope>
    <source>
        <strain evidence="3">cv. Jemalong A17</strain>
    </source>
</reference>
<dbReference type="EMBL" id="CM001219">
    <property type="protein sequence ID" value="KEH34216.1"/>
    <property type="molecule type" value="Genomic_DNA"/>
</dbReference>
<evidence type="ECO:0000313" key="4">
    <source>
        <dbReference type="Proteomes" id="UP000002051"/>
    </source>
</evidence>
<sequence>MFLNGNYQYCAAAPMQISVYENVEKGKNSTESDISDANGTMINNGILNENMVSKLDKENPWISMSSTSLIMPQFIPQSRLVNNMSDINQSRSCHTSQPMQKSSVGGNSEQSQLMHVSGISGNSQQSESRPINTSTSSIDVPSSMSLLNSETTNFSKEVESSLLCLGTPYQFGDFQPIMGLSELNNNSYRNQVNHLYLYPLCLK</sequence>
<evidence type="ECO:0000313" key="3">
    <source>
        <dbReference type="EnsemblPlants" id="KEH34216"/>
    </source>
</evidence>
<feature type="region of interest" description="Disordered" evidence="1">
    <location>
        <begin position="89"/>
        <end position="142"/>
    </location>
</feature>
<organism evidence="2 4">
    <name type="scientific">Medicago truncatula</name>
    <name type="common">Barrel medic</name>
    <name type="synonym">Medicago tribuloides</name>
    <dbReference type="NCBI Taxonomy" id="3880"/>
    <lineage>
        <taxon>Eukaryota</taxon>
        <taxon>Viridiplantae</taxon>
        <taxon>Streptophyta</taxon>
        <taxon>Embryophyta</taxon>
        <taxon>Tracheophyta</taxon>
        <taxon>Spermatophyta</taxon>
        <taxon>Magnoliopsida</taxon>
        <taxon>eudicotyledons</taxon>
        <taxon>Gunneridae</taxon>
        <taxon>Pentapetalae</taxon>
        <taxon>rosids</taxon>
        <taxon>fabids</taxon>
        <taxon>Fabales</taxon>
        <taxon>Fabaceae</taxon>
        <taxon>Papilionoideae</taxon>
        <taxon>50 kb inversion clade</taxon>
        <taxon>NPAAA clade</taxon>
        <taxon>Hologalegina</taxon>
        <taxon>IRL clade</taxon>
        <taxon>Trifolieae</taxon>
        <taxon>Medicago</taxon>
    </lineage>
</organism>
<gene>
    <name evidence="2" type="ordered locus">MTR_3g463150</name>
</gene>
<accession>G7ZYH6</accession>
<name>G7ZYH6_MEDTR</name>
<dbReference type="AlphaFoldDB" id="G7ZYH6"/>
<protein>
    <submittedName>
        <fullName evidence="2 3">Uncharacterized protein</fullName>
    </submittedName>
</protein>
<reference evidence="2 4" key="1">
    <citation type="journal article" date="2011" name="Nature">
        <title>The Medicago genome provides insight into the evolution of rhizobial symbioses.</title>
        <authorList>
            <person name="Young N.D."/>
            <person name="Debelle F."/>
            <person name="Oldroyd G.E."/>
            <person name="Geurts R."/>
            <person name="Cannon S.B."/>
            <person name="Udvardi M.K."/>
            <person name="Benedito V.A."/>
            <person name="Mayer K.F."/>
            <person name="Gouzy J."/>
            <person name="Schoof H."/>
            <person name="Van de Peer Y."/>
            <person name="Proost S."/>
            <person name="Cook D.R."/>
            <person name="Meyers B.C."/>
            <person name="Spannagl M."/>
            <person name="Cheung F."/>
            <person name="De Mita S."/>
            <person name="Krishnakumar V."/>
            <person name="Gundlach H."/>
            <person name="Zhou S."/>
            <person name="Mudge J."/>
            <person name="Bharti A.K."/>
            <person name="Murray J.D."/>
            <person name="Naoumkina M.A."/>
            <person name="Rosen B."/>
            <person name="Silverstein K.A."/>
            <person name="Tang H."/>
            <person name="Rombauts S."/>
            <person name="Zhao P.X."/>
            <person name="Zhou P."/>
            <person name="Barbe V."/>
            <person name="Bardou P."/>
            <person name="Bechner M."/>
            <person name="Bellec A."/>
            <person name="Berger A."/>
            <person name="Berges H."/>
            <person name="Bidwell S."/>
            <person name="Bisseling T."/>
            <person name="Choisne N."/>
            <person name="Couloux A."/>
            <person name="Denny R."/>
            <person name="Deshpande S."/>
            <person name="Dai X."/>
            <person name="Doyle J.J."/>
            <person name="Dudez A.M."/>
            <person name="Farmer A.D."/>
            <person name="Fouteau S."/>
            <person name="Franken C."/>
            <person name="Gibelin C."/>
            <person name="Gish J."/>
            <person name="Goldstein S."/>
            <person name="Gonzalez A.J."/>
            <person name="Green P.J."/>
            <person name="Hallab A."/>
            <person name="Hartog M."/>
            <person name="Hua A."/>
            <person name="Humphray S.J."/>
            <person name="Jeong D.H."/>
            <person name="Jing Y."/>
            <person name="Jocker A."/>
            <person name="Kenton S.M."/>
            <person name="Kim D.J."/>
            <person name="Klee K."/>
            <person name="Lai H."/>
            <person name="Lang C."/>
            <person name="Lin S."/>
            <person name="Macmil S.L."/>
            <person name="Magdelenat G."/>
            <person name="Matthews L."/>
            <person name="McCorrison J."/>
            <person name="Monaghan E.L."/>
            <person name="Mun J.H."/>
            <person name="Najar F.Z."/>
            <person name="Nicholson C."/>
            <person name="Noirot C."/>
            <person name="O'Bleness M."/>
            <person name="Paule C.R."/>
            <person name="Poulain J."/>
            <person name="Prion F."/>
            <person name="Qin B."/>
            <person name="Qu C."/>
            <person name="Retzel E.F."/>
            <person name="Riddle C."/>
            <person name="Sallet E."/>
            <person name="Samain S."/>
            <person name="Samson N."/>
            <person name="Sanders I."/>
            <person name="Saurat O."/>
            <person name="Scarpelli C."/>
            <person name="Schiex T."/>
            <person name="Segurens B."/>
            <person name="Severin A.J."/>
            <person name="Sherrier D.J."/>
            <person name="Shi R."/>
            <person name="Sims S."/>
            <person name="Singer S.R."/>
            <person name="Sinharoy S."/>
            <person name="Sterck L."/>
            <person name="Viollet A."/>
            <person name="Wang B.B."/>
            <person name="Wang K."/>
            <person name="Wang M."/>
            <person name="Wang X."/>
            <person name="Warfsmann J."/>
            <person name="Weissenbach J."/>
            <person name="White D.D."/>
            <person name="White J.D."/>
            <person name="Wiley G.B."/>
            <person name="Wincker P."/>
            <person name="Xing Y."/>
            <person name="Yang L."/>
            <person name="Yao Z."/>
            <person name="Ying F."/>
            <person name="Zhai J."/>
            <person name="Zhou L."/>
            <person name="Zuber A."/>
            <person name="Denarie J."/>
            <person name="Dixon R.A."/>
            <person name="May G.D."/>
            <person name="Schwartz D.C."/>
            <person name="Rogers J."/>
            <person name="Quetier F."/>
            <person name="Town C.D."/>
            <person name="Roe B.A."/>
        </authorList>
    </citation>
    <scope>NUCLEOTIDE SEQUENCE [LARGE SCALE GENOMIC DNA]</scope>
    <source>
        <strain evidence="2">A17</strain>
        <strain evidence="3 4">cv. Jemalong A17</strain>
    </source>
</reference>
<dbReference type="HOGENOM" id="CLU_1350685_0_0_1"/>